<keyword evidence="1" id="KW-0547">Nucleotide-binding</keyword>
<dbReference type="InterPro" id="IPR009000">
    <property type="entry name" value="Transl_B-barrel_sf"/>
</dbReference>
<dbReference type="Pfam" id="PF00009">
    <property type="entry name" value="GTP_EFTU"/>
    <property type="match status" value="1"/>
</dbReference>
<dbReference type="InterPro" id="IPR000795">
    <property type="entry name" value="T_Tr_GTP-bd_dom"/>
</dbReference>
<dbReference type="GO" id="GO:1990904">
    <property type="term" value="C:ribonucleoprotein complex"/>
    <property type="evidence" value="ECO:0007669"/>
    <property type="project" value="TreeGrafter"/>
</dbReference>
<dbReference type="AlphaFoldDB" id="A0A955I6P0"/>
<dbReference type="InterPro" id="IPR031157">
    <property type="entry name" value="G_TR_CS"/>
</dbReference>
<dbReference type="InterPro" id="IPR005225">
    <property type="entry name" value="Small_GTP-bd"/>
</dbReference>
<dbReference type="SUPFAM" id="SSF50447">
    <property type="entry name" value="Translation proteins"/>
    <property type="match status" value="1"/>
</dbReference>
<dbReference type="Gene3D" id="3.30.70.870">
    <property type="entry name" value="Elongation Factor G (Translational Gtpase), domain 3"/>
    <property type="match status" value="1"/>
</dbReference>
<evidence type="ECO:0000256" key="1">
    <source>
        <dbReference type="ARBA" id="ARBA00023134"/>
    </source>
</evidence>
<dbReference type="SUPFAM" id="SSF54980">
    <property type="entry name" value="EF-G C-terminal domain-like"/>
    <property type="match status" value="2"/>
</dbReference>
<gene>
    <name evidence="3" type="ORF">KC675_01100</name>
</gene>
<feature type="domain" description="Tr-type G" evidence="2">
    <location>
        <begin position="4"/>
        <end position="204"/>
    </location>
</feature>
<dbReference type="Pfam" id="PF00679">
    <property type="entry name" value="EFG_C"/>
    <property type="match status" value="1"/>
</dbReference>
<dbReference type="GO" id="GO:0005525">
    <property type="term" value="F:GTP binding"/>
    <property type="evidence" value="ECO:0007669"/>
    <property type="project" value="UniProtKB-KW"/>
</dbReference>
<dbReference type="Gene3D" id="2.40.30.10">
    <property type="entry name" value="Translation factors"/>
    <property type="match status" value="1"/>
</dbReference>
<dbReference type="PANTHER" id="PTHR42908:SF8">
    <property type="entry name" value="TR-TYPE G DOMAIN-CONTAINING PROTEIN"/>
    <property type="match status" value="1"/>
</dbReference>
<dbReference type="Gene3D" id="2.40.50.250">
    <property type="entry name" value="bipa protein"/>
    <property type="match status" value="1"/>
</dbReference>
<dbReference type="InterPro" id="IPR047041">
    <property type="entry name" value="BipA_GTP-bd_dom"/>
</dbReference>
<dbReference type="SUPFAM" id="SSF52540">
    <property type="entry name" value="P-loop containing nucleoside triphosphate hydrolases"/>
    <property type="match status" value="1"/>
</dbReference>
<proteinExistence type="predicted"/>
<dbReference type="InterPro" id="IPR000640">
    <property type="entry name" value="EFG_V-like"/>
</dbReference>
<dbReference type="GO" id="GO:0003924">
    <property type="term" value="F:GTPase activity"/>
    <property type="evidence" value="ECO:0007669"/>
    <property type="project" value="InterPro"/>
</dbReference>
<accession>A0A955I6P0</accession>
<dbReference type="PROSITE" id="PS51722">
    <property type="entry name" value="G_TR_2"/>
    <property type="match status" value="1"/>
</dbReference>
<dbReference type="InterPro" id="IPR035647">
    <property type="entry name" value="EFG_III/V"/>
</dbReference>
<dbReference type="InterPro" id="IPR027417">
    <property type="entry name" value="P-loop_NTPase"/>
</dbReference>
<evidence type="ECO:0000259" key="2">
    <source>
        <dbReference type="PROSITE" id="PS51722"/>
    </source>
</evidence>
<dbReference type="Gene3D" id="3.40.50.300">
    <property type="entry name" value="P-loop containing nucleotide triphosphate hydrolases"/>
    <property type="match status" value="1"/>
</dbReference>
<protein>
    <submittedName>
        <fullName evidence="3">GTP-binding protein</fullName>
    </submittedName>
</protein>
<dbReference type="Proteomes" id="UP000745577">
    <property type="component" value="Unassembled WGS sequence"/>
</dbReference>
<dbReference type="PRINTS" id="PR00315">
    <property type="entry name" value="ELONGATNFCT"/>
</dbReference>
<sequence length="623" mass="69780">MDQNKIRNIAIIAHVDHGKTTLVDAFLKQTHVFRENQEEMNQSMILDTGDLEREKGITIKAKNVSVEYNGYHINIIDTPGHADFGGEVERTLNMAEGCLIIVDAQEGPMPQTRFVLKKALEFKLKPIVVINKIDKNAANLHKTLSRIQDLFLTLATEDDQLDFPVFYAIARDGKVWDEIPEDMNSETNIKVLLDKIIEYIPAPSGDPEAPFKFQITSVDYDSHVGNYLIGKVLSGTVKIEDSVVVSLPGPEKPEILTRGKVKQIMAKQGLGFIPIDSATTGEIIALVGIDSRAIGATVSTSENIDPLPIIEISEPSVRIKIEANTSPFVGKDGEFVTAKQLQQRLEKEAVQNISLGIEKTDQGSFYVAGRGDLQLSILLEELRREGFELQVRRPEVITKVIDGKKYEPLEELFIEVPEEYGGTVLNTVSGRKGEMISMDTDAGRTYFSYKILTSNLLGLRNILITETKGNLIMHNSMLEFVEQGPKVEFFRRGAIVSSDTGVTAAYSLNTIQERGELFVIPTTEVYEGMIIGINKYEEDLEVNPTKERAKSGVRRNQAEITQIQLKAPKQLTLEFALFFLAKDEILEVTPKNLRLRKQYLTKTERIWSKRKNLSEIAKQNLAV</sequence>
<dbReference type="PANTHER" id="PTHR42908">
    <property type="entry name" value="TRANSLATION ELONGATION FACTOR-RELATED"/>
    <property type="match status" value="1"/>
</dbReference>
<dbReference type="NCBIfam" id="TIGR00231">
    <property type="entry name" value="small_GTP"/>
    <property type="match status" value="1"/>
</dbReference>
<dbReference type="FunFam" id="3.40.50.300:FF:000055">
    <property type="entry name" value="GTP-binding protein TypA"/>
    <property type="match status" value="1"/>
</dbReference>
<dbReference type="InterPro" id="IPR048876">
    <property type="entry name" value="BipA_C"/>
</dbReference>
<dbReference type="InterPro" id="IPR042116">
    <property type="entry name" value="TypA/BipA_C"/>
</dbReference>
<comment type="caution">
    <text evidence="3">The sequence shown here is derived from an EMBL/GenBank/DDBJ whole genome shotgun (WGS) entry which is preliminary data.</text>
</comment>
<dbReference type="EMBL" id="JAGQLL010000011">
    <property type="protein sequence ID" value="MCA9379755.1"/>
    <property type="molecule type" value="Genomic_DNA"/>
</dbReference>
<name>A0A955I6P0_9BACT</name>
<evidence type="ECO:0000313" key="3">
    <source>
        <dbReference type="EMBL" id="MCA9379755.1"/>
    </source>
</evidence>
<evidence type="ECO:0000313" key="4">
    <source>
        <dbReference type="Proteomes" id="UP000745577"/>
    </source>
</evidence>
<dbReference type="GO" id="GO:0005829">
    <property type="term" value="C:cytosol"/>
    <property type="evidence" value="ECO:0007669"/>
    <property type="project" value="TreeGrafter"/>
</dbReference>
<reference evidence="3" key="1">
    <citation type="submission" date="2020-04" db="EMBL/GenBank/DDBJ databases">
        <authorList>
            <person name="Zhang T."/>
        </authorList>
    </citation>
    <scope>NUCLEOTIDE SEQUENCE</scope>
    <source>
        <strain evidence="3">HKST-UBA15</strain>
    </source>
</reference>
<dbReference type="PROSITE" id="PS00301">
    <property type="entry name" value="G_TR_1"/>
    <property type="match status" value="1"/>
</dbReference>
<keyword evidence="1" id="KW-0342">GTP-binding</keyword>
<organism evidence="3 4">
    <name type="scientific">Candidatus Dojkabacteria bacterium</name>
    <dbReference type="NCBI Taxonomy" id="2099670"/>
    <lineage>
        <taxon>Bacteria</taxon>
        <taxon>Candidatus Dojkabacteria</taxon>
    </lineage>
</organism>
<reference evidence="3" key="2">
    <citation type="journal article" date="2021" name="Microbiome">
        <title>Successional dynamics and alternative stable states in a saline activated sludge microbial community over 9 years.</title>
        <authorList>
            <person name="Wang Y."/>
            <person name="Ye J."/>
            <person name="Ju F."/>
            <person name="Liu L."/>
            <person name="Boyd J.A."/>
            <person name="Deng Y."/>
            <person name="Parks D.H."/>
            <person name="Jiang X."/>
            <person name="Yin X."/>
            <person name="Woodcroft B.J."/>
            <person name="Tyson G.W."/>
            <person name="Hugenholtz P."/>
            <person name="Polz M.F."/>
            <person name="Zhang T."/>
        </authorList>
    </citation>
    <scope>NUCLEOTIDE SEQUENCE</scope>
    <source>
        <strain evidence="3">HKST-UBA15</strain>
    </source>
</reference>
<dbReference type="Gene3D" id="3.30.70.240">
    <property type="match status" value="1"/>
</dbReference>
<dbReference type="CDD" id="cd01891">
    <property type="entry name" value="TypA_BipA"/>
    <property type="match status" value="1"/>
</dbReference>
<dbReference type="Pfam" id="PF21018">
    <property type="entry name" value="BipA_C"/>
    <property type="match status" value="1"/>
</dbReference>